<geneLocation type="plasmid" evidence="1 2">
    <name>pJFP838A</name>
</geneLocation>
<organism evidence="1 2">
    <name type="scientific">Clostridium perfringens</name>
    <dbReference type="NCBI Taxonomy" id="1502"/>
    <lineage>
        <taxon>Bacteria</taxon>
        <taxon>Bacillati</taxon>
        <taxon>Bacillota</taxon>
        <taxon>Clostridia</taxon>
        <taxon>Eubacteriales</taxon>
        <taxon>Clostridiaceae</taxon>
        <taxon>Clostridium</taxon>
    </lineage>
</organism>
<keyword evidence="1" id="KW-0614">Plasmid</keyword>
<name>A0A140GRE1_CLOPF</name>
<dbReference type="OrthoDB" id="9962922at2"/>
<protein>
    <submittedName>
        <fullName evidence="1">Uncharacterized protein</fullName>
    </submittedName>
</protein>
<reference evidence="1 2" key="1">
    <citation type="journal article" date="2016" name="PLoS ONE">
        <title>Plasmid Characterization and Chromosome Analysis of Two netF+ Clostridium perfringens Isolates Associated with Foal and Canine Necrotizing Enteritis.</title>
        <authorList>
            <person name="Mehdizadeh Gohari I."/>
            <person name="Kropinski A.M."/>
            <person name="Weese S.J."/>
            <person name="Parreira V.R."/>
            <person name="Whitehead A.E."/>
            <person name="Boerlin P."/>
            <person name="Prescott J.F."/>
        </authorList>
    </citation>
    <scope>NUCLEOTIDE SEQUENCE [LARGE SCALE GENOMIC DNA]</scope>
    <source>
        <strain evidence="1 2">JP838</strain>
        <plasmid evidence="2">Plasmid pJFP838A</plasmid>
    </source>
</reference>
<evidence type="ECO:0000313" key="1">
    <source>
        <dbReference type="EMBL" id="AMN31100.1"/>
    </source>
</evidence>
<dbReference type="AlphaFoldDB" id="A0A140GRE1"/>
<dbReference type="RefSeq" id="WP_061429700.1">
    <property type="nucleotide sequence ID" value="NZ_CATNZX010000001.1"/>
</dbReference>
<sequence length="93" mass="11047">MKSHVTPKQLQEIDEEVFYSLFDKIVKRKDWCKYHHKKMDIAKMIEILKNLYKNIDINITDSISYVKIGDMCFSSNELCNALWTAVVFSLKNR</sequence>
<gene>
    <name evidence="1" type="ORF">JFP838_pA0184</name>
</gene>
<accession>A0A140GRE1</accession>
<proteinExistence type="predicted"/>
<dbReference type="Proteomes" id="UP000070260">
    <property type="component" value="Plasmid pJFP838A"/>
</dbReference>
<dbReference type="PATRIC" id="fig|1502.177.peg.3392"/>
<evidence type="ECO:0000313" key="2">
    <source>
        <dbReference type="Proteomes" id="UP000070260"/>
    </source>
</evidence>
<dbReference type="EMBL" id="CP013615">
    <property type="protein sequence ID" value="AMN31100.1"/>
    <property type="molecule type" value="Genomic_DNA"/>
</dbReference>